<accession>A0A9D0YVG1</accession>
<dbReference type="AlphaFoldDB" id="A0A9D0YVG1"/>
<dbReference type="EMBL" id="DVFI01000056">
    <property type="protein sequence ID" value="HIQ62712.1"/>
    <property type="molecule type" value="Genomic_DNA"/>
</dbReference>
<evidence type="ECO:0000256" key="1">
    <source>
        <dbReference type="SAM" id="MobiDB-lite"/>
    </source>
</evidence>
<feature type="region of interest" description="Disordered" evidence="1">
    <location>
        <begin position="125"/>
        <end position="177"/>
    </location>
</feature>
<organism evidence="2 3">
    <name type="scientific">Candidatus Avichristensenella intestinipullorum</name>
    <dbReference type="NCBI Taxonomy" id="2840693"/>
    <lineage>
        <taxon>Bacteria</taxon>
        <taxon>Bacillati</taxon>
        <taxon>Bacillota</taxon>
        <taxon>Clostridia</taxon>
        <taxon>Candidatus Avichristensenella</taxon>
    </lineage>
</organism>
<feature type="compositionally biased region" description="Low complexity" evidence="1">
    <location>
        <begin position="128"/>
        <end position="147"/>
    </location>
</feature>
<feature type="compositionally biased region" description="Low complexity" evidence="1">
    <location>
        <begin position="13"/>
        <end position="34"/>
    </location>
</feature>
<evidence type="ECO:0000313" key="2">
    <source>
        <dbReference type="EMBL" id="HIQ62712.1"/>
    </source>
</evidence>
<sequence>MSQTDTYRSDTLPEAVMTPAAEAPETPLPAAQEPVQSQANDPAAVPARRSNASIALEQLRNQTRRISTQNVTWMSAQTQPLGGGSSPSGGTSAQRMLQPAQTPLTRPTTVSRGAALTTLMRSAARQYSPAPALAAPSAPAVARIAAPPASPPMRGALRSVVRQAQGGQARPRATSRV</sequence>
<reference evidence="2" key="2">
    <citation type="journal article" date="2021" name="PeerJ">
        <title>Extensive microbial diversity within the chicken gut microbiome revealed by metagenomics and culture.</title>
        <authorList>
            <person name="Gilroy R."/>
            <person name="Ravi A."/>
            <person name="Getino M."/>
            <person name="Pursley I."/>
            <person name="Horton D.L."/>
            <person name="Alikhan N.F."/>
            <person name="Baker D."/>
            <person name="Gharbi K."/>
            <person name="Hall N."/>
            <person name="Watson M."/>
            <person name="Adriaenssens E.M."/>
            <person name="Foster-Nyarko E."/>
            <person name="Jarju S."/>
            <person name="Secka A."/>
            <person name="Antonio M."/>
            <person name="Oren A."/>
            <person name="Chaudhuri R.R."/>
            <person name="La Ragione R."/>
            <person name="Hildebrand F."/>
            <person name="Pallen M.J."/>
        </authorList>
    </citation>
    <scope>NUCLEOTIDE SEQUENCE</scope>
    <source>
        <strain evidence="2">ChiHile30-977</strain>
    </source>
</reference>
<proteinExistence type="predicted"/>
<reference evidence="2" key="1">
    <citation type="submission" date="2020-10" db="EMBL/GenBank/DDBJ databases">
        <authorList>
            <person name="Gilroy R."/>
        </authorList>
    </citation>
    <scope>NUCLEOTIDE SEQUENCE</scope>
    <source>
        <strain evidence="2">ChiHile30-977</strain>
    </source>
</reference>
<dbReference type="Proteomes" id="UP000886819">
    <property type="component" value="Unassembled WGS sequence"/>
</dbReference>
<name>A0A9D0YVG1_9FIRM</name>
<feature type="region of interest" description="Disordered" evidence="1">
    <location>
        <begin position="1"/>
        <end position="108"/>
    </location>
</feature>
<evidence type="ECO:0000313" key="3">
    <source>
        <dbReference type="Proteomes" id="UP000886819"/>
    </source>
</evidence>
<feature type="compositionally biased region" description="Polar residues" evidence="1">
    <location>
        <begin position="59"/>
        <end position="80"/>
    </location>
</feature>
<comment type="caution">
    <text evidence="2">The sequence shown here is derived from an EMBL/GenBank/DDBJ whole genome shotgun (WGS) entry which is preliminary data.</text>
</comment>
<gene>
    <name evidence="2" type="ORF">IAA66_03885</name>
</gene>
<feature type="compositionally biased region" description="Polar residues" evidence="1">
    <location>
        <begin position="93"/>
        <end position="108"/>
    </location>
</feature>
<protein>
    <submittedName>
        <fullName evidence="2">Uncharacterized protein</fullName>
    </submittedName>
</protein>